<proteinExistence type="predicted"/>
<name>A0ABM9NE84_9GAMM</name>
<evidence type="ECO:0000256" key="1">
    <source>
        <dbReference type="ARBA" id="ARBA00023239"/>
    </source>
</evidence>
<keyword evidence="4" id="KW-1185">Reference proteome</keyword>
<keyword evidence="1 3" id="KW-0456">Lyase</keyword>
<dbReference type="Pfam" id="PF08714">
    <property type="entry name" value="Fae"/>
    <property type="match status" value="1"/>
</dbReference>
<dbReference type="Proteomes" id="UP001497493">
    <property type="component" value="Chromosome"/>
</dbReference>
<dbReference type="InterPro" id="IPR014826">
    <property type="entry name" value="HCHO-activating_enzyme"/>
</dbReference>
<gene>
    <name evidence="3" type="primary">fae</name>
    <name evidence="3" type="ORF">MECH1_V1_0127</name>
</gene>
<organism evidence="3 4">
    <name type="scientific">Candidatus Methylocalor cossyra</name>
    <dbReference type="NCBI Taxonomy" id="3108543"/>
    <lineage>
        <taxon>Bacteria</taxon>
        <taxon>Pseudomonadati</taxon>
        <taxon>Pseudomonadota</taxon>
        <taxon>Gammaproteobacteria</taxon>
        <taxon>Methylococcales</taxon>
        <taxon>Methylococcaceae</taxon>
        <taxon>Candidatus Methylocalor</taxon>
    </lineage>
</organism>
<reference evidence="3 4" key="1">
    <citation type="submission" date="2024-04" db="EMBL/GenBank/DDBJ databases">
        <authorList>
            <person name="Cremers G."/>
        </authorList>
    </citation>
    <scope>NUCLEOTIDE SEQUENCE [LARGE SCALE GENOMIC DNA]</scope>
    <source>
        <strain evidence="3">MeCH1-AG</strain>
    </source>
</reference>
<protein>
    <submittedName>
        <fullName evidence="3">5,6,7,8-tetrahydromethanopterin hydro-lyase</fullName>
        <ecNumber evidence="3">4.2.1.147</ecNumber>
    </submittedName>
</protein>
<dbReference type="InterPro" id="IPR037075">
    <property type="entry name" value="HCHO-activating_enzyme_sf"/>
</dbReference>
<sequence>MAFVGMRSGGSAGHVGWFFLINPYEDFPVSKIDKLLIGEALVGEGNEVAHIDLLLGPRGSAAEVAFANALVNDKDGFTTLLAVVAPNLPVKPHTILFNKVTIKNGKQATQLFGPAQRGVALAVADSVEDGTLPADQAEDIFISVGVFIHWLAQDDNKIQDYNYAATREAIKRAVAGEPSVAKVIEQKRAVDHPFQAHR</sequence>
<feature type="domain" description="Formaldehyde-activating enzyme" evidence="2">
    <location>
        <begin position="37"/>
        <end position="194"/>
    </location>
</feature>
<evidence type="ECO:0000259" key="2">
    <source>
        <dbReference type="Pfam" id="PF08714"/>
    </source>
</evidence>
<accession>A0ABM9NE84</accession>
<dbReference type="SUPFAM" id="SSF54211">
    <property type="entry name" value="Ribosomal protein S5 domain 2-like"/>
    <property type="match status" value="1"/>
</dbReference>
<dbReference type="GO" id="GO:0016829">
    <property type="term" value="F:lyase activity"/>
    <property type="evidence" value="ECO:0007669"/>
    <property type="project" value="UniProtKB-KW"/>
</dbReference>
<dbReference type="EMBL" id="OZ026884">
    <property type="protein sequence ID" value="CAL1238908.1"/>
    <property type="molecule type" value="Genomic_DNA"/>
</dbReference>
<dbReference type="NCBIfam" id="TIGR03126">
    <property type="entry name" value="one_C_fae"/>
    <property type="match status" value="1"/>
</dbReference>
<dbReference type="EC" id="4.2.1.147" evidence="3"/>
<evidence type="ECO:0000313" key="3">
    <source>
        <dbReference type="EMBL" id="CAL1238908.1"/>
    </source>
</evidence>
<dbReference type="InterPro" id="IPR020568">
    <property type="entry name" value="Ribosomal_Su5_D2-typ_SF"/>
</dbReference>
<evidence type="ECO:0000313" key="4">
    <source>
        <dbReference type="Proteomes" id="UP001497493"/>
    </source>
</evidence>
<dbReference type="Gene3D" id="3.30.230.60">
    <property type="entry name" value="Formaldehyde-activating enzyme"/>
    <property type="match status" value="1"/>
</dbReference>